<name>A0A2J0YT31_RHIML</name>
<comment type="caution">
    <text evidence="1">The sequence shown here is derived from an EMBL/GenBank/DDBJ whole genome shotgun (WGS) entry which is preliminary data.</text>
</comment>
<dbReference type="RefSeq" id="WP_100675048.1">
    <property type="nucleotide sequence ID" value="NZ_NJGD01000038.1"/>
</dbReference>
<evidence type="ECO:0000313" key="2">
    <source>
        <dbReference type="Proteomes" id="UP000231987"/>
    </source>
</evidence>
<dbReference type="EMBL" id="NJGD01000038">
    <property type="protein sequence ID" value="PJR08739.1"/>
    <property type="molecule type" value="Genomic_DNA"/>
</dbReference>
<protein>
    <recommendedName>
        <fullName evidence="3">Orc1-like AAA ATPase domain-containing protein</fullName>
    </recommendedName>
</protein>
<sequence>MSIADENELRLNSIAPELHDLLLTAAVRERFQPSALLSDWIERHEPNVPSALLDEALGVTLSLGAAVGAAAETPAGGELPLHLRRQILGEVDPAVVRQTVKRAKPRTQVERSFAALAAGKVPDPDGMTRADLLALATAAAWAEGLNAVAPLSAAAVERRLRDQEFVERVGGADLSLFVGRGTLLSALCRLWTLPARPVVLIEGPGGIGKSIAVARFFKILLSGERGLQPPDAILHLDFDLPALQRATEMGLAAEIVRQLALRWTTGPADRLLSLLRGLGGDHDRFESVRGEASQTSLRDNRTWETPTRVLREALSRFVPASAGRPRLVFFADSFERAERLDEVVANNVRQAVEALRSAGADVMAIYAGRAFRDPEGLDPERRPSLQRVRRFRQGEAVNYLVGKARQRGIRLERRDADRANRVLGGWPLGLRIAVSMLGTSPEAFQPAAWLAAIESGGGVVEVTLYDRLLNRIEDADLQKLAKPGLLVRRLTGQVIKRVLAEPCGLALDVDGKAILARAEMEGQLFTRDIADPGALWHRQDLREVMLPLLRQEVDAATARSIHDGAVDFYINQPGDIARAEELYHRLCRGDGPNTIAARWVPAAGRRLVGALEDLSPQAASILRQFLGGGRSDAASAGGDVRIEELRSVARNRLADGATDLSDLFALAGVPEEVLSPLGDVRAEVLARLGRYEEVLDASQKLSTASGVPLPVRARVAITAAGLAEGLNNLLQAQSLLREAMRLKRHLQPLEVLTIHTAMARVLRKLGAARSTRRYHVTAACKLLVENLGAVRSHRVLRLESVAELSDIIRPGAKRLPTDPWEQARKTLITLFRDLIPMFPSASGSRSRQDEIAQVLGYDPNRIETVYELDKIVSTLFANPIDGKHEAALAALRSEVDYSFAAVVRRDLPGAGLHDPGAWEALPPSSIAYE</sequence>
<proteinExistence type="predicted"/>
<organism evidence="1 2">
    <name type="scientific">Rhizobium meliloti</name>
    <name type="common">Ensifer meliloti</name>
    <name type="synonym">Sinorhizobium meliloti</name>
    <dbReference type="NCBI Taxonomy" id="382"/>
    <lineage>
        <taxon>Bacteria</taxon>
        <taxon>Pseudomonadati</taxon>
        <taxon>Pseudomonadota</taxon>
        <taxon>Alphaproteobacteria</taxon>
        <taxon>Hyphomicrobiales</taxon>
        <taxon>Rhizobiaceae</taxon>
        <taxon>Sinorhizobium/Ensifer group</taxon>
        <taxon>Sinorhizobium</taxon>
    </lineage>
</organism>
<reference evidence="1 2" key="1">
    <citation type="submission" date="2017-06" db="EMBL/GenBank/DDBJ databases">
        <title>Ensifer strains isolated from leguminous trees and herbs display diverse denitrification phenotypes with some acting as strong N2O sinks.</title>
        <authorList>
            <person name="Woliy K."/>
            <person name="Mania D."/>
            <person name="Bakken L.R."/>
            <person name="Frostegard A."/>
        </authorList>
    </citation>
    <scope>NUCLEOTIDE SEQUENCE [LARGE SCALE GENOMIC DNA]</scope>
    <source>
        <strain evidence="1 2">AC50a</strain>
    </source>
</reference>
<dbReference type="AlphaFoldDB" id="A0A2J0YT31"/>
<dbReference type="Proteomes" id="UP000231987">
    <property type="component" value="Unassembled WGS sequence"/>
</dbReference>
<dbReference type="InterPro" id="IPR027417">
    <property type="entry name" value="P-loop_NTPase"/>
</dbReference>
<dbReference type="SUPFAM" id="SSF52540">
    <property type="entry name" value="P-loop containing nucleoside triphosphate hydrolases"/>
    <property type="match status" value="1"/>
</dbReference>
<evidence type="ECO:0008006" key="3">
    <source>
        <dbReference type="Google" id="ProtNLM"/>
    </source>
</evidence>
<evidence type="ECO:0000313" key="1">
    <source>
        <dbReference type="EMBL" id="PJR08739.1"/>
    </source>
</evidence>
<accession>A0A2J0YT31</accession>
<gene>
    <name evidence="1" type="ORF">CEJ86_32490</name>
</gene>